<dbReference type="EMBL" id="JAHYIQ010000045">
    <property type="protein sequence ID" value="KAK1118103.1"/>
    <property type="molecule type" value="Genomic_DNA"/>
</dbReference>
<protein>
    <submittedName>
        <fullName evidence="1">Uncharacterized protein</fullName>
    </submittedName>
</protein>
<dbReference type="Proteomes" id="UP001177670">
    <property type="component" value="Unassembled WGS sequence"/>
</dbReference>
<evidence type="ECO:0000313" key="1">
    <source>
        <dbReference type="EMBL" id="KAK1118103.1"/>
    </source>
</evidence>
<proteinExistence type="predicted"/>
<organism evidence="1 2">
    <name type="scientific">Melipona bicolor</name>
    <dbReference type="NCBI Taxonomy" id="60889"/>
    <lineage>
        <taxon>Eukaryota</taxon>
        <taxon>Metazoa</taxon>
        <taxon>Ecdysozoa</taxon>
        <taxon>Arthropoda</taxon>
        <taxon>Hexapoda</taxon>
        <taxon>Insecta</taxon>
        <taxon>Pterygota</taxon>
        <taxon>Neoptera</taxon>
        <taxon>Endopterygota</taxon>
        <taxon>Hymenoptera</taxon>
        <taxon>Apocrita</taxon>
        <taxon>Aculeata</taxon>
        <taxon>Apoidea</taxon>
        <taxon>Anthophila</taxon>
        <taxon>Apidae</taxon>
        <taxon>Melipona</taxon>
    </lineage>
</organism>
<keyword evidence="2" id="KW-1185">Reference proteome</keyword>
<evidence type="ECO:0000313" key="2">
    <source>
        <dbReference type="Proteomes" id="UP001177670"/>
    </source>
</evidence>
<name>A0AA40FFJ5_9HYME</name>
<reference evidence="1" key="1">
    <citation type="submission" date="2021-10" db="EMBL/GenBank/DDBJ databases">
        <title>Melipona bicolor Genome sequencing and assembly.</title>
        <authorList>
            <person name="Araujo N.S."/>
            <person name="Arias M.C."/>
        </authorList>
    </citation>
    <scope>NUCLEOTIDE SEQUENCE</scope>
    <source>
        <strain evidence="1">USP_2M_L1-L4_2017</strain>
        <tissue evidence="1">Whole body</tissue>
    </source>
</reference>
<dbReference type="AlphaFoldDB" id="A0AA40FFJ5"/>
<gene>
    <name evidence="1" type="ORF">K0M31_015379</name>
</gene>
<accession>A0AA40FFJ5</accession>
<sequence length="78" mass="8887">MEKEDQVPGQTTTLNLDIELSQGTGLAEDLQYKSFVSTKVIHLRKRLGNYHPVSCSVITSIATWIYEVRLRSQFNETT</sequence>
<comment type="caution">
    <text evidence="1">The sequence shown here is derived from an EMBL/GenBank/DDBJ whole genome shotgun (WGS) entry which is preliminary data.</text>
</comment>